<keyword evidence="3" id="KW-0106">Calcium</keyword>
<feature type="non-terminal residue" evidence="5">
    <location>
        <position position="76"/>
    </location>
</feature>
<organism evidence="5 6">
    <name type="scientific">Cirrhinus mrigala</name>
    <name type="common">Mrigala</name>
    <dbReference type="NCBI Taxonomy" id="683832"/>
    <lineage>
        <taxon>Eukaryota</taxon>
        <taxon>Metazoa</taxon>
        <taxon>Chordata</taxon>
        <taxon>Craniata</taxon>
        <taxon>Vertebrata</taxon>
        <taxon>Euteleostomi</taxon>
        <taxon>Actinopterygii</taxon>
        <taxon>Neopterygii</taxon>
        <taxon>Teleostei</taxon>
        <taxon>Ostariophysi</taxon>
        <taxon>Cypriniformes</taxon>
        <taxon>Cyprinidae</taxon>
        <taxon>Labeoninae</taxon>
        <taxon>Labeonini</taxon>
        <taxon>Cirrhinus</taxon>
    </lineage>
</organism>
<proteinExistence type="predicted"/>
<keyword evidence="2" id="KW-0472">Membrane</keyword>
<dbReference type="FunFam" id="2.60.40.60:FF:000050">
    <property type="entry name" value="protocadherin-15 isoform X1"/>
    <property type="match status" value="1"/>
</dbReference>
<dbReference type="PROSITE" id="PS50268">
    <property type="entry name" value="CADHERIN_2"/>
    <property type="match status" value="1"/>
</dbReference>
<feature type="non-terminal residue" evidence="5">
    <location>
        <position position="1"/>
    </location>
</feature>
<dbReference type="EMBL" id="JAMKFB020000012">
    <property type="protein sequence ID" value="KAL0180026.1"/>
    <property type="molecule type" value="Genomic_DNA"/>
</dbReference>
<feature type="domain" description="Cadherin" evidence="4">
    <location>
        <begin position="1"/>
        <end position="75"/>
    </location>
</feature>
<dbReference type="InterPro" id="IPR015919">
    <property type="entry name" value="Cadherin-like_sf"/>
</dbReference>
<evidence type="ECO:0000256" key="1">
    <source>
        <dbReference type="ARBA" id="ARBA00004370"/>
    </source>
</evidence>
<evidence type="ECO:0000256" key="2">
    <source>
        <dbReference type="ARBA" id="ARBA00023136"/>
    </source>
</evidence>
<dbReference type="CDD" id="cd11304">
    <property type="entry name" value="Cadherin_repeat"/>
    <property type="match status" value="1"/>
</dbReference>
<comment type="subcellular location">
    <subcellularLocation>
        <location evidence="1">Membrane</location>
    </subcellularLocation>
</comment>
<dbReference type="GO" id="GO:0005509">
    <property type="term" value="F:calcium ion binding"/>
    <property type="evidence" value="ECO:0007669"/>
    <property type="project" value="UniProtKB-UniRule"/>
</dbReference>
<dbReference type="SUPFAM" id="SSF49313">
    <property type="entry name" value="Cadherin-like"/>
    <property type="match status" value="1"/>
</dbReference>
<dbReference type="Proteomes" id="UP001529510">
    <property type="component" value="Unassembled WGS sequence"/>
</dbReference>
<name>A0ABD0Q1P6_CIRMR</name>
<dbReference type="GO" id="GO:0016020">
    <property type="term" value="C:membrane"/>
    <property type="evidence" value="ECO:0007669"/>
    <property type="project" value="UniProtKB-SubCell"/>
</dbReference>
<gene>
    <name evidence="5" type="ORF">M9458_025468</name>
</gene>
<comment type="caution">
    <text evidence="5">The sequence shown here is derived from an EMBL/GenBank/DDBJ whole genome shotgun (WGS) entry which is preliminary data.</text>
</comment>
<keyword evidence="6" id="KW-1185">Reference proteome</keyword>
<dbReference type="InterPro" id="IPR002126">
    <property type="entry name" value="Cadherin-like_dom"/>
</dbReference>
<sequence>ALDPDLDANVTYRIRTEEARELFAVNPLTGELKVLHSLDFEKLLPNRTTWTFVVEAVDGGSGKMPPGLASVTVTVL</sequence>
<reference evidence="5 6" key="1">
    <citation type="submission" date="2024-05" db="EMBL/GenBank/DDBJ databases">
        <title>Genome sequencing and assembly of Indian major carp, Cirrhinus mrigala (Hamilton, 1822).</title>
        <authorList>
            <person name="Mohindra V."/>
            <person name="Chowdhury L.M."/>
            <person name="Lal K."/>
            <person name="Jena J.K."/>
        </authorList>
    </citation>
    <scope>NUCLEOTIDE SEQUENCE [LARGE SCALE GENOMIC DNA]</scope>
    <source>
        <strain evidence="5">CM1030</strain>
        <tissue evidence="5">Blood</tissue>
    </source>
</reference>
<evidence type="ECO:0000259" key="4">
    <source>
        <dbReference type="PROSITE" id="PS50268"/>
    </source>
</evidence>
<evidence type="ECO:0000313" key="5">
    <source>
        <dbReference type="EMBL" id="KAL0180026.1"/>
    </source>
</evidence>
<dbReference type="Pfam" id="PF00028">
    <property type="entry name" value="Cadherin"/>
    <property type="match status" value="1"/>
</dbReference>
<protein>
    <recommendedName>
        <fullName evidence="4">Cadherin domain-containing protein</fullName>
    </recommendedName>
</protein>
<evidence type="ECO:0000313" key="6">
    <source>
        <dbReference type="Proteomes" id="UP001529510"/>
    </source>
</evidence>
<evidence type="ECO:0000256" key="3">
    <source>
        <dbReference type="PROSITE-ProRule" id="PRU00043"/>
    </source>
</evidence>
<dbReference type="Gene3D" id="2.60.40.60">
    <property type="entry name" value="Cadherins"/>
    <property type="match status" value="1"/>
</dbReference>
<dbReference type="AlphaFoldDB" id="A0ABD0Q1P6"/>
<accession>A0ABD0Q1P6</accession>